<gene>
    <name evidence="2" type="ORF">M0L44_17190</name>
</gene>
<protein>
    <submittedName>
        <fullName evidence="2">Uncharacterized protein</fullName>
    </submittedName>
</protein>
<evidence type="ECO:0000313" key="3">
    <source>
        <dbReference type="Proteomes" id="UP001204851"/>
    </source>
</evidence>
<evidence type="ECO:0000256" key="1">
    <source>
        <dbReference type="SAM" id="MobiDB-lite"/>
    </source>
</evidence>
<dbReference type="RefSeq" id="WP_252771042.1">
    <property type="nucleotide sequence ID" value="NZ_JAMXMC010000010.1"/>
</dbReference>
<proteinExistence type="predicted"/>
<feature type="region of interest" description="Disordered" evidence="1">
    <location>
        <begin position="262"/>
        <end position="299"/>
    </location>
</feature>
<feature type="compositionally biased region" description="Pro residues" evidence="1">
    <location>
        <begin position="272"/>
        <end position="283"/>
    </location>
</feature>
<dbReference type="Proteomes" id="UP001204851">
    <property type="component" value="Unassembled WGS sequence"/>
</dbReference>
<comment type="caution">
    <text evidence="2">The sequence shown here is derived from an EMBL/GenBank/DDBJ whole genome shotgun (WGS) entry which is preliminary data.</text>
</comment>
<sequence>MNPMTPERSDVVLTGPTGIEPTGRDTLPEQGVPWAWGRLPLPAAAGPARWTALVGLLAQHPALWQDAEYVLLLDDDVQISAADVSTLFRLMREGGLSLAQPSLSWRSHFTDPTTLHNPSFVLRHTNRLDAAALAFSREALQRALPLIQALPHPEQIARVLPAAQAIPWQTAAVVDAVQVERTAEPCAEPAIWPDELAEGPHAEPGTTWGGLSIHGDLVSLFQTTREHCLGLVAAGFAAAVQEPQPIGEVFLQHHLRSLAPPPEPLRLGLPPASVPAPDHPPLPALRRSPIVEPAAGGAA</sequence>
<feature type="region of interest" description="Disordered" evidence="1">
    <location>
        <begin position="1"/>
        <end position="24"/>
    </location>
</feature>
<reference evidence="2 3" key="1">
    <citation type="submission" date="2022-06" db="EMBL/GenBank/DDBJ databases">
        <title>Ideonella sp. NS12-5 Genome sequencing and assembly.</title>
        <authorList>
            <person name="Jung Y."/>
        </authorList>
    </citation>
    <scope>NUCLEOTIDE SEQUENCE [LARGE SCALE GENOMIC DNA]</scope>
    <source>
        <strain evidence="2 3">NS12-5</strain>
    </source>
</reference>
<dbReference type="EMBL" id="JAMXMC010000010">
    <property type="protein sequence ID" value="MCO5978436.1"/>
    <property type="molecule type" value="Genomic_DNA"/>
</dbReference>
<name>A0ABT1BQD4_9BURK</name>
<keyword evidence="3" id="KW-1185">Reference proteome</keyword>
<evidence type="ECO:0000313" key="2">
    <source>
        <dbReference type="EMBL" id="MCO5978436.1"/>
    </source>
</evidence>
<accession>A0ABT1BQD4</accession>
<organism evidence="2 3">
    <name type="scientific">Ideonella oryzae</name>
    <dbReference type="NCBI Taxonomy" id="2937441"/>
    <lineage>
        <taxon>Bacteria</taxon>
        <taxon>Pseudomonadati</taxon>
        <taxon>Pseudomonadota</taxon>
        <taxon>Betaproteobacteria</taxon>
        <taxon>Burkholderiales</taxon>
        <taxon>Sphaerotilaceae</taxon>
        <taxon>Ideonella</taxon>
    </lineage>
</organism>